<proteinExistence type="predicted"/>
<keyword evidence="2" id="KW-0503">Monooxygenase</keyword>
<sequence>MSQTKHIILAEVSVLPGYLPEVKALAAATLLPTLKEPGCEAFYQTSKADDPTTLIFFEVFASREAFDIHMNASYTKEFFAGLQGKLAGKPVSRTLQEL</sequence>
<dbReference type="RefSeq" id="WP_314518771.1">
    <property type="nucleotide sequence ID" value="NZ_JASJOU010000020.1"/>
</dbReference>
<keyword evidence="2" id="KW-0560">Oxidoreductase</keyword>
<name>A0AAE3RDZ3_9BACT</name>
<dbReference type="GO" id="GO:0004497">
    <property type="term" value="F:monooxygenase activity"/>
    <property type="evidence" value="ECO:0007669"/>
    <property type="project" value="UniProtKB-KW"/>
</dbReference>
<feature type="domain" description="ABM" evidence="1">
    <location>
        <begin position="6"/>
        <end position="95"/>
    </location>
</feature>
<dbReference type="Pfam" id="PF03992">
    <property type="entry name" value="ABM"/>
    <property type="match status" value="1"/>
</dbReference>
<gene>
    <name evidence="2" type="ORF">QNI22_35720</name>
</gene>
<organism evidence="2 3">
    <name type="scientific">Xanthocytophaga agilis</name>
    <dbReference type="NCBI Taxonomy" id="3048010"/>
    <lineage>
        <taxon>Bacteria</taxon>
        <taxon>Pseudomonadati</taxon>
        <taxon>Bacteroidota</taxon>
        <taxon>Cytophagia</taxon>
        <taxon>Cytophagales</taxon>
        <taxon>Rhodocytophagaceae</taxon>
        <taxon>Xanthocytophaga</taxon>
    </lineage>
</organism>
<dbReference type="EMBL" id="JASJOU010000020">
    <property type="protein sequence ID" value="MDJ1506063.1"/>
    <property type="molecule type" value="Genomic_DNA"/>
</dbReference>
<dbReference type="PROSITE" id="PS51725">
    <property type="entry name" value="ABM"/>
    <property type="match status" value="1"/>
</dbReference>
<evidence type="ECO:0000313" key="3">
    <source>
        <dbReference type="Proteomes" id="UP001232063"/>
    </source>
</evidence>
<reference evidence="2" key="1">
    <citation type="submission" date="2023-05" db="EMBL/GenBank/DDBJ databases">
        <authorList>
            <person name="Zhang X."/>
        </authorList>
    </citation>
    <scope>NUCLEOTIDE SEQUENCE</scope>
    <source>
        <strain evidence="2">BD1B2-1</strain>
    </source>
</reference>
<protein>
    <submittedName>
        <fullName evidence="2">Quinol monooxygenase</fullName>
        <ecNumber evidence="2">1.-.-.-</ecNumber>
    </submittedName>
</protein>
<dbReference type="Gene3D" id="3.30.70.100">
    <property type="match status" value="1"/>
</dbReference>
<dbReference type="EC" id="1.-.-.-" evidence="2"/>
<dbReference type="Proteomes" id="UP001232063">
    <property type="component" value="Unassembled WGS sequence"/>
</dbReference>
<evidence type="ECO:0000259" key="1">
    <source>
        <dbReference type="PROSITE" id="PS51725"/>
    </source>
</evidence>
<keyword evidence="3" id="KW-1185">Reference proteome</keyword>
<accession>A0AAE3RDZ3</accession>
<dbReference type="AlphaFoldDB" id="A0AAE3RDZ3"/>
<dbReference type="InterPro" id="IPR011008">
    <property type="entry name" value="Dimeric_a/b-barrel"/>
</dbReference>
<evidence type="ECO:0000313" key="2">
    <source>
        <dbReference type="EMBL" id="MDJ1506063.1"/>
    </source>
</evidence>
<comment type="caution">
    <text evidence="2">The sequence shown here is derived from an EMBL/GenBank/DDBJ whole genome shotgun (WGS) entry which is preliminary data.</text>
</comment>
<dbReference type="SUPFAM" id="SSF54909">
    <property type="entry name" value="Dimeric alpha+beta barrel"/>
    <property type="match status" value="1"/>
</dbReference>
<dbReference type="InterPro" id="IPR007138">
    <property type="entry name" value="ABM_dom"/>
</dbReference>